<evidence type="ECO:0000256" key="4">
    <source>
        <dbReference type="ARBA" id="ARBA00022781"/>
    </source>
</evidence>
<proteinExistence type="inferred from homology"/>
<evidence type="ECO:0000256" key="2">
    <source>
        <dbReference type="ARBA" id="ARBA00022547"/>
    </source>
</evidence>
<dbReference type="InterPro" id="IPR002146">
    <property type="entry name" value="ATP_synth_b/b'su_bac/chlpt"/>
</dbReference>
<evidence type="ECO:0000256" key="9">
    <source>
        <dbReference type="ARBA" id="ARBA00025198"/>
    </source>
</evidence>
<feature type="coiled-coil region" evidence="12">
    <location>
        <begin position="57"/>
        <end position="87"/>
    </location>
</feature>
<keyword evidence="5 13" id="KW-1133">Transmembrane helix</keyword>
<accession>A0ABW3M758</accession>
<evidence type="ECO:0000256" key="6">
    <source>
        <dbReference type="ARBA" id="ARBA00023065"/>
    </source>
</evidence>
<dbReference type="Pfam" id="PF00430">
    <property type="entry name" value="ATP-synt_B"/>
    <property type="match status" value="1"/>
</dbReference>
<keyword evidence="2 11" id="KW-0138">CF(0)</keyword>
<gene>
    <name evidence="14" type="ORF">ACFQ1S_13035</name>
</gene>
<keyword evidence="8" id="KW-0066">ATP synthesis</keyword>
<comment type="function">
    <text evidence="9">F(1)F(0) ATP synthase produces ATP from ADP in the presence of a proton or sodium gradient. F-type ATPases consist of two structural domains, F(1) containing the extramembraneous catalytic core and F(0) containing the membrane proton channel, linked together by a central stalk and a peripheral stalk. During catalysis, ATP synthesis in the catalytic domain of F(1) is coupled via a rotary mechanism of the central stalk subunits to proton translocation.</text>
</comment>
<dbReference type="CDD" id="cd06503">
    <property type="entry name" value="ATP-synt_Fo_b"/>
    <property type="match status" value="1"/>
</dbReference>
<name>A0ABW3M758_9PSEU</name>
<comment type="subcellular location">
    <subcellularLocation>
        <location evidence="10">Endomembrane system</location>
        <topology evidence="10">Single-pass membrane protein</topology>
    </subcellularLocation>
</comment>
<evidence type="ECO:0000256" key="3">
    <source>
        <dbReference type="ARBA" id="ARBA00022692"/>
    </source>
</evidence>
<evidence type="ECO:0000256" key="11">
    <source>
        <dbReference type="RuleBase" id="RU003848"/>
    </source>
</evidence>
<dbReference type="Proteomes" id="UP001597045">
    <property type="component" value="Unassembled WGS sequence"/>
</dbReference>
<dbReference type="EMBL" id="JBHTIS010000647">
    <property type="protein sequence ID" value="MFD1046413.1"/>
    <property type="molecule type" value="Genomic_DNA"/>
</dbReference>
<evidence type="ECO:0000256" key="13">
    <source>
        <dbReference type="SAM" id="Phobius"/>
    </source>
</evidence>
<protein>
    <submittedName>
        <fullName evidence="14">F0F1 ATP synthase subunit B</fullName>
    </submittedName>
</protein>
<evidence type="ECO:0000256" key="7">
    <source>
        <dbReference type="ARBA" id="ARBA00023136"/>
    </source>
</evidence>
<evidence type="ECO:0000256" key="10">
    <source>
        <dbReference type="ARBA" id="ARBA00037847"/>
    </source>
</evidence>
<evidence type="ECO:0000256" key="8">
    <source>
        <dbReference type="ARBA" id="ARBA00023310"/>
    </source>
</evidence>
<evidence type="ECO:0000313" key="15">
    <source>
        <dbReference type="Proteomes" id="UP001597045"/>
    </source>
</evidence>
<evidence type="ECO:0000313" key="14">
    <source>
        <dbReference type="EMBL" id="MFD1046413.1"/>
    </source>
</evidence>
<evidence type="ECO:0000256" key="1">
    <source>
        <dbReference type="ARBA" id="ARBA00022448"/>
    </source>
</evidence>
<keyword evidence="12" id="KW-0175">Coiled coil</keyword>
<keyword evidence="3 11" id="KW-0812">Transmembrane</keyword>
<keyword evidence="15" id="KW-1185">Reference proteome</keyword>
<reference evidence="15" key="1">
    <citation type="journal article" date="2019" name="Int. J. Syst. Evol. Microbiol.">
        <title>The Global Catalogue of Microorganisms (GCM) 10K type strain sequencing project: providing services to taxonomists for standard genome sequencing and annotation.</title>
        <authorList>
            <consortium name="The Broad Institute Genomics Platform"/>
            <consortium name="The Broad Institute Genome Sequencing Center for Infectious Disease"/>
            <person name="Wu L."/>
            <person name="Ma J."/>
        </authorList>
    </citation>
    <scope>NUCLEOTIDE SEQUENCE [LARGE SCALE GENOMIC DNA]</scope>
    <source>
        <strain evidence="15">JCM 31486</strain>
    </source>
</reference>
<evidence type="ECO:0000256" key="12">
    <source>
        <dbReference type="SAM" id="Coils"/>
    </source>
</evidence>
<comment type="caution">
    <text evidence="14">The sequence shown here is derived from an EMBL/GenBank/DDBJ whole genome shotgun (WGS) entry which is preliminary data.</text>
</comment>
<sequence length="89" mass="9968">MSNLYVMAEESGIEKKLGPIFPAPAEVVLGLVAFGLLLFVLWKFVVPRFEALYKERAEKIEGGIEKAERLQAEAEEQLQKYKALLADAN</sequence>
<organism evidence="14 15">
    <name type="scientific">Kibdelosporangium lantanae</name>
    <dbReference type="NCBI Taxonomy" id="1497396"/>
    <lineage>
        <taxon>Bacteria</taxon>
        <taxon>Bacillati</taxon>
        <taxon>Actinomycetota</taxon>
        <taxon>Actinomycetes</taxon>
        <taxon>Pseudonocardiales</taxon>
        <taxon>Pseudonocardiaceae</taxon>
        <taxon>Kibdelosporangium</taxon>
    </lineage>
</organism>
<keyword evidence="4 11" id="KW-0375">Hydrogen ion transport</keyword>
<keyword evidence="1 11" id="KW-0813">Transport</keyword>
<feature type="non-terminal residue" evidence="14">
    <location>
        <position position="89"/>
    </location>
</feature>
<evidence type="ECO:0000256" key="5">
    <source>
        <dbReference type="ARBA" id="ARBA00022989"/>
    </source>
</evidence>
<keyword evidence="6 11" id="KW-0406">Ion transport</keyword>
<feature type="transmembrane region" description="Helical" evidence="13">
    <location>
        <begin position="27"/>
        <end position="46"/>
    </location>
</feature>
<keyword evidence="7 13" id="KW-0472">Membrane</keyword>
<comment type="similarity">
    <text evidence="11">Belongs to the ATPase B chain family.</text>
</comment>